<keyword evidence="4" id="KW-0012">Acyltransferase</keyword>
<dbReference type="InterPro" id="IPR050065">
    <property type="entry name" value="GlmU-like"/>
</dbReference>
<proteinExistence type="inferred from homology"/>
<comment type="similarity">
    <text evidence="1">In the C-terminal section; belongs to the transferase hexapeptide repeat family.</text>
</comment>
<evidence type="ECO:0000256" key="1">
    <source>
        <dbReference type="ARBA" id="ARBA00007707"/>
    </source>
</evidence>
<evidence type="ECO:0000256" key="3">
    <source>
        <dbReference type="ARBA" id="ARBA00022679"/>
    </source>
</evidence>
<dbReference type="InterPro" id="IPR011004">
    <property type="entry name" value="Trimer_LpxA-like_sf"/>
</dbReference>
<dbReference type="Proteomes" id="UP000625283">
    <property type="component" value="Unassembled WGS sequence"/>
</dbReference>
<dbReference type="Pfam" id="PF00132">
    <property type="entry name" value="Hexapep"/>
    <property type="match status" value="1"/>
</dbReference>
<comment type="similarity">
    <text evidence="2">In the N-terminal section; belongs to the N-acetylglucosamine-1-phosphate uridyltransferase family.</text>
</comment>
<keyword evidence="3 5" id="KW-0808">Transferase</keyword>
<sequence>MSFSILLFDDFSSRERLMPLTSTRPTGNLRVGILTLDEKWRQIFNVEVSYLTKDYMREKFPVSVCEHKDVLLIDGAVLPNKELIHELSLLEVGQKLISATGDWVAVRLSKLDDFARGGLDEALAVVSVHEHRRLEYPEDIYLRNAEQIVFDLSYVGCAVSTASDHPGRSFVGSEFYIAESVMMGDCVLDSSKGPIYIGPDAVLEAGVVVYGPVCIGSGCRVKSGTVLYPNVSIGPYSTVCGEINNTVIWGNSAKGHFGYLGCAVLGEGCNIGAGSSNSNLRNDWKNVRLYDYSTREMRDTGMQKCGVIMGDQVMLGINSKINTGTVIGVGCQIAMSNFIPKFVEDFSWLTDEAKSSYIFEEFIAMMRRKSVLKQELFQKEDERIFSFIYKRGIRYN</sequence>
<dbReference type="Pfam" id="PF13562">
    <property type="entry name" value="NTP_transf_4"/>
    <property type="match status" value="1"/>
</dbReference>
<organism evidence="5 6">
    <name type="scientific">Sphingobacterium faecale</name>
    <dbReference type="NCBI Taxonomy" id="2803775"/>
    <lineage>
        <taxon>Bacteria</taxon>
        <taxon>Pseudomonadati</taxon>
        <taxon>Bacteroidota</taxon>
        <taxon>Sphingobacteriia</taxon>
        <taxon>Sphingobacteriales</taxon>
        <taxon>Sphingobacteriaceae</taxon>
        <taxon>Sphingobacterium</taxon>
    </lineage>
</organism>
<evidence type="ECO:0000313" key="6">
    <source>
        <dbReference type="Proteomes" id="UP000625283"/>
    </source>
</evidence>
<evidence type="ECO:0000256" key="4">
    <source>
        <dbReference type="ARBA" id="ARBA00023315"/>
    </source>
</evidence>
<dbReference type="NCBIfam" id="TIGR03991">
    <property type="entry name" value="alt_bact_glmU"/>
    <property type="match status" value="1"/>
</dbReference>
<evidence type="ECO:0000313" key="5">
    <source>
        <dbReference type="EMBL" id="MBL1408347.1"/>
    </source>
</evidence>
<name>A0ABS1R0X3_9SPHI</name>
<protein>
    <submittedName>
        <fullName evidence="5">Transferase</fullName>
    </submittedName>
</protein>
<dbReference type="InterPro" id="IPR023917">
    <property type="entry name" value="Bifunctiontional_GlmU_bac-type"/>
</dbReference>
<dbReference type="InterPro" id="IPR001451">
    <property type="entry name" value="Hexapep"/>
</dbReference>
<accession>A0ABS1R0X3</accession>
<reference evidence="5 6" key="1">
    <citation type="submission" date="2021-01" db="EMBL/GenBank/DDBJ databases">
        <title>C459-1 draft genome sequence.</title>
        <authorList>
            <person name="Zhang X.-F."/>
        </authorList>
    </citation>
    <scope>NUCLEOTIDE SEQUENCE [LARGE SCALE GENOMIC DNA]</scope>
    <source>
        <strain evidence="6">C459-1</strain>
    </source>
</reference>
<dbReference type="EMBL" id="JAERTY010000003">
    <property type="protein sequence ID" value="MBL1408347.1"/>
    <property type="molecule type" value="Genomic_DNA"/>
</dbReference>
<evidence type="ECO:0000256" key="2">
    <source>
        <dbReference type="ARBA" id="ARBA00007947"/>
    </source>
</evidence>
<dbReference type="GO" id="GO:0016740">
    <property type="term" value="F:transferase activity"/>
    <property type="evidence" value="ECO:0007669"/>
    <property type="project" value="UniProtKB-KW"/>
</dbReference>
<dbReference type="PANTHER" id="PTHR43584">
    <property type="entry name" value="NUCLEOTIDYL TRANSFERASE"/>
    <property type="match status" value="1"/>
</dbReference>
<keyword evidence="6" id="KW-1185">Reference proteome</keyword>
<dbReference type="SUPFAM" id="SSF51161">
    <property type="entry name" value="Trimeric LpxA-like enzymes"/>
    <property type="match status" value="1"/>
</dbReference>
<dbReference type="RefSeq" id="WP_202102121.1">
    <property type="nucleotide sequence ID" value="NZ_JAERTY010000003.1"/>
</dbReference>
<comment type="caution">
    <text evidence="5">The sequence shown here is derived from an EMBL/GenBank/DDBJ whole genome shotgun (WGS) entry which is preliminary data.</text>
</comment>
<dbReference type="Gene3D" id="2.160.10.10">
    <property type="entry name" value="Hexapeptide repeat proteins"/>
    <property type="match status" value="1"/>
</dbReference>
<gene>
    <name evidence="5" type="ORF">JKG61_06235</name>
</gene>